<feature type="domain" description="VWFA" evidence="3">
    <location>
        <begin position="95"/>
        <end position="198"/>
    </location>
</feature>
<dbReference type="SUPFAM" id="SSF53300">
    <property type="entry name" value="vWA-like"/>
    <property type="match status" value="1"/>
</dbReference>
<dbReference type="EMBL" id="CP012109">
    <property type="protein sequence ID" value="AKQ63364.1"/>
    <property type="molecule type" value="Genomic_DNA"/>
</dbReference>
<dbReference type="NCBIfam" id="TIGR02226">
    <property type="entry name" value="two_anch"/>
    <property type="match status" value="1"/>
</dbReference>
<sequence length="700" mass="75173">MTFGNPWMLLGALGAFIPLLVHLFDRRRPRPHPFGPLAFVMRSQKRTASRLKLKRLLLYALRTLILLAIPIALARPELSRDAAAAQVVKGPAATAVILDASLSMRWSDGTSNFERARDEARDALKDLLPEEPATVLVCTQSPVAPPPPGFDRGRLRSMVDEARATYGTADLSRCLDMAARALEENPMPAKRLVLVSDMTSSAFRLEAPPPTVKGLTGAPVKPEVVLRDAAEGKDVLGNRAIVDLKVEPALQAGPRTFQFTFTVRNFGTEPVKDLEAAVRVGESTLAKGFVDIPPGGTTQKALTVRFPQGGTVLGQVTLAPDALVEDDRRSFVLPVPRALKALVVNGSPHATRYRDEAFFVDAALTAPGSPVEVATRDAEVGLREDFATYDLVLLLNVPAPSAEEAQKLAAFVENGGGLFISMGDRVNPDTYNQRLGAVLPRPLRLVRTSAERDDPDADTKSARLAQVSVEHVLFSPFTGQAEEGLVGARFYKYMLLEAADGPGAAGASQVLATYEDGAPAVAVARKGKGRVAMLTSTVDRDWSDFAIRTSFLPLMQRFAAYLTGSLDEREEVRVRVGEGATLRPEGAQKVSAVRAPDGAEVTVKEQPDGSLVAGPVMEPGVYSVLGADGKVQPDLSFAAVLDPSESDLGRVPMDTLTAYFGEETVKASTGDSDKPSVPLWTWLILAACLAFFFEGTLLRK</sequence>
<dbReference type="Gene3D" id="2.60.40.10">
    <property type="entry name" value="Immunoglobulins"/>
    <property type="match status" value="1"/>
</dbReference>
<dbReference type="InterPro" id="IPR013783">
    <property type="entry name" value="Ig-like_fold"/>
</dbReference>
<keyword evidence="1" id="KW-0812">Transmembrane</keyword>
<feature type="transmembrane region" description="Helical" evidence="1">
    <location>
        <begin position="56"/>
        <end position="74"/>
    </location>
</feature>
<dbReference type="InterPro" id="IPR036465">
    <property type="entry name" value="vWFA_dom_sf"/>
</dbReference>
<dbReference type="Gene3D" id="3.40.50.880">
    <property type="match status" value="1"/>
</dbReference>
<dbReference type="Gene3D" id="3.40.50.410">
    <property type="entry name" value="von Willebrand factor, type A domain"/>
    <property type="match status" value="1"/>
</dbReference>
<dbReference type="InterPro" id="IPR029062">
    <property type="entry name" value="Class_I_gatase-like"/>
</dbReference>
<dbReference type="KEGG" id="mym:A176_000276"/>
<dbReference type="eggNOG" id="COG2304">
    <property type="taxonomic scope" value="Bacteria"/>
</dbReference>
<evidence type="ECO:0008006" key="6">
    <source>
        <dbReference type="Google" id="ProtNLM"/>
    </source>
</evidence>
<name>A0A0H4WKV8_9BACT</name>
<dbReference type="SUPFAM" id="SSF52317">
    <property type="entry name" value="Class I glutamine amidotransferase-like"/>
    <property type="match status" value="1"/>
</dbReference>
<evidence type="ECO:0000256" key="1">
    <source>
        <dbReference type="SAM" id="Phobius"/>
    </source>
</evidence>
<dbReference type="RefSeq" id="WP_002633280.1">
    <property type="nucleotide sequence ID" value="NZ_CP012109.1"/>
</dbReference>
<feature type="transmembrane region" description="Helical" evidence="1">
    <location>
        <begin position="679"/>
        <end position="698"/>
    </location>
</feature>
<evidence type="ECO:0000259" key="2">
    <source>
        <dbReference type="Pfam" id="PF07584"/>
    </source>
</evidence>
<dbReference type="Proteomes" id="UP000009026">
    <property type="component" value="Chromosome"/>
</dbReference>
<keyword evidence="1" id="KW-1133">Transmembrane helix</keyword>
<dbReference type="OrthoDB" id="9769144at2"/>
<dbReference type="Pfam" id="PF07584">
    <property type="entry name" value="BatA"/>
    <property type="match status" value="1"/>
</dbReference>
<feature type="transmembrane region" description="Helical" evidence="1">
    <location>
        <begin position="6"/>
        <end position="24"/>
    </location>
</feature>
<dbReference type="AlphaFoldDB" id="A0A0H4WKV8"/>
<evidence type="ECO:0000259" key="3">
    <source>
        <dbReference type="Pfam" id="PF13519"/>
    </source>
</evidence>
<protein>
    <recommendedName>
        <fullName evidence="6">VWA domain-containing protein</fullName>
    </recommendedName>
</protein>
<dbReference type="Pfam" id="PF13519">
    <property type="entry name" value="VWA_2"/>
    <property type="match status" value="1"/>
</dbReference>
<dbReference type="PANTHER" id="PTHR37464:SF1">
    <property type="entry name" value="BLL2463 PROTEIN"/>
    <property type="match status" value="1"/>
</dbReference>
<dbReference type="InterPro" id="IPR011933">
    <property type="entry name" value="Double_TM_dom"/>
</dbReference>
<feature type="domain" description="Aerotolerance regulator N-terminal" evidence="2">
    <location>
        <begin position="1"/>
        <end position="76"/>
    </location>
</feature>
<gene>
    <name evidence="4" type="ORF">A176_000276</name>
</gene>
<proteinExistence type="predicted"/>
<keyword evidence="5" id="KW-1185">Reference proteome</keyword>
<dbReference type="PATRIC" id="fig|1297742.4.peg.284"/>
<keyword evidence="1" id="KW-0472">Membrane</keyword>
<dbReference type="CDD" id="cd03143">
    <property type="entry name" value="A4_beta-galactosidase_middle_domain"/>
    <property type="match status" value="1"/>
</dbReference>
<dbReference type="STRING" id="1297742.A176_000276"/>
<evidence type="ECO:0000313" key="5">
    <source>
        <dbReference type="Proteomes" id="UP000009026"/>
    </source>
</evidence>
<dbReference type="PANTHER" id="PTHR37464">
    <property type="entry name" value="BLL2463 PROTEIN"/>
    <property type="match status" value="1"/>
</dbReference>
<organism evidence="4 5">
    <name type="scientific">Pseudomyxococcus hansupus</name>
    <dbReference type="NCBI Taxonomy" id="1297742"/>
    <lineage>
        <taxon>Bacteria</taxon>
        <taxon>Pseudomonadati</taxon>
        <taxon>Myxococcota</taxon>
        <taxon>Myxococcia</taxon>
        <taxon>Myxococcales</taxon>
        <taxon>Cystobacterineae</taxon>
        <taxon>Myxococcaceae</taxon>
        <taxon>Pseudomyxococcus</taxon>
    </lineage>
</organism>
<evidence type="ECO:0000313" key="4">
    <source>
        <dbReference type="EMBL" id="AKQ63364.1"/>
    </source>
</evidence>
<dbReference type="InterPro" id="IPR002035">
    <property type="entry name" value="VWF_A"/>
</dbReference>
<dbReference type="InterPro" id="IPR024163">
    <property type="entry name" value="Aerotolerance_reg_N"/>
</dbReference>
<accession>A0A0H4WKV8</accession>
<reference evidence="4 5" key="1">
    <citation type="journal article" date="2016" name="PLoS ONE">
        <title>Complete Genome Sequence and Comparative Genomics of a Novel Myxobacterium Myxococcus hansupus.</title>
        <authorList>
            <person name="Sharma G."/>
            <person name="Narwani T."/>
            <person name="Subramanian S."/>
        </authorList>
    </citation>
    <scope>NUCLEOTIDE SEQUENCE [LARGE SCALE GENOMIC DNA]</scope>
    <source>
        <strain evidence="5">mixupus</strain>
    </source>
</reference>